<protein>
    <submittedName>
        <fullName evidence="13">Olfactory receptor C family, e2</fullName>
    </submittedName>
</protein>
<feature type="transmembrane region" description="Helical" evidence="11">
    <location>
        <begin position="490"/>
        <end position="512"/>
    </location>
</feature>
<dbReference type="GO" id="GO:0005886">
    <property type="term" value="C:plasma membrane"/>
    <property type="evidence" value="ECO:0007669"/>
    <property type="project" value="UniProtKB-SubCell"/>
</dbReference>
<evidence type="ECO:0000256" key="3">
    <source>
        <dbReference type="ARBA" id="ARBA00022692"/>
    </source>
</evidence>
<keyword evidence="2" id="KW-1003">Cell membrane</keyword>
<keyword evidence="6" id="KW-0297">G-protein coupled receptor</keyword>
<evidence type="ECO:0000259" key="12">
    <source>
        <dbReference type="PROSITE" id="PS50259"/>
    </source>
</evidence>
<comment type="subcellular location">
    <subcellularLocation>
        <location evidence="1">Cell membrane</location>
        <topology evidence="1">Multi-pass membrane protein</topology>
    </subcellularLocation>
</comment>
<evidence type="ECO:0000256" key="10">
    <source>
        <dbReference type="ARBA" id="ARBA00023224"/>
    </source>
</evidence>
<dbReference type="GO" id="GO:0004930">
    <property type="term" value="F:G protein-coupled receptor activity"/>
    <property type="evidence" value="ECO:0007669"/>
    <property type="project" value="UniProtKB-KW"/>
</dbReference>
<dbReference type="PROSITE" id="PS50259">
    <property type="entry name" value="G_PROTEIN_RECEP_F3_4"/>
    <property type="match status" value="1"/>
</dbReference>
<evidence type="ECO:0000256" key="9">
    <source>
        <dbReference type="ARBA" id="ARBA00023180"/>
    </source>
</evidence>
<organism evidence="13 14">
    <name type="scientific">Cyprinus carpio</name>
    <name type="common">Common carp</name>
    <dbReference type="NCBI Taxonomy" id="7962"/>
    <lineage>
        <taxon>Eukaryota</taxon>
        <taxon>Metazoa</taxon>
        <taxon>Chordata</taxon>
        <taxon>Craniata</taxon>
        <taxon>Vertebrata</taxon>
        <taxon>Euteleostomi</taxon>
        <taxon>Actinopterygii</taxon>
        <taxon>Neopterygii</taxon>
        <taxon>Teleostei</taxon>
        <taxon>Ostariophysi</taxon>
        <taxon>Cypriniformes</taxon>
        <taxon>Cyprinidae</taxon>
        <taxon>Cyprininae</taxon>
        <taxon>Cyprinus</taxon>
    </lineage>
</organism>
<dbReference type="PRINTS" id="PR00248">
    <property type="entry name" value="GPCRMGR"/>
</dbReference>
<feature type="transmembrane region" description="Helical" evidence="11">
    <location>
        <begin position="568"/>
        <end position="587"/>
    </location>
</feature>
<evidence type="ECO:0000256" key="5">
    <source>
        <dbReference type="ARBA" id="ARBA00022989"/>
    </source>
</evidence>
<feature type="transmembrane region" description="Helical" evidence="11">
    <location>
        <begin position="680"/>
        <end position="704"/>
    </location>
</feature>
<dbReference type="Ensembl" id="ENSCCRT00010045980.1">
    <property type="protein sequence ID" value="ENSCCRP00010041900.1"/>
    <property type="gene ID" value="ENSCCRG00010017811.1"/>
</dbReference>
<evidence type="ECO:0000256" key="1">
    <source>
        <dbReference type="ARBA" id="ARBA00004651"/>
    </source>
</evidence>
<feature type="domain" description="G-protein coupled receptors family 3 profile" evidence="12">
    <location>
        <begin position="454"/>
        <end position="717"/>
    </location>
</feature>
<evidence type="ECO:0000256" key="2">
    <source>
        <dbReference type="ARBA" id="ARBA00022475"/>
    </source>
</evidence>
<sequence length="717" mass="80606">VHLVKKGAADPPCKLWGPPDIPQLRRDGDVTIGGIFSFHNSWEEIMPTFTSKPDLSLREFQNAQTMVFAIEEINNRADILPGISLGYKVYDSCGSIEMALRASLSLVNGDNASQLSCQRPNTIQAIIAETSSTPTIISHFATCACLSDRKKHPSFFRTIPSDYYQSQALAKLVKYFGWTWVGALCSDNDYGNNGMNTFIKAATEFGVCVEFSEAFFRTDPREEILRIVDIVKKSSSKVIVAFVSYSDMDVLLGEIAQQNITGLQWIGSESWISDMNIATGKWQQVLRGSMGFAIPKAEISGLREFLTNLNQSSDVHLYNELWETIFQCKLPPQETTGSRIMCKGNESLNNLQNQYTDVTELQIANNVYKAVYAVAYALNSTISCSKWNTNQSSMNCIDMEIVMPIRTIKNKFYVYISFSDAVICLKCPPEFWSNKWRDTCVPKLVEFLSFEDLMGIILVLFSLLGVFFTLGIAVVFFVHKDTPIVKANNSELSFLLLFSLTLCFLCSLTFIGRPTEWSCMLRHTAFGITFVLCISCVLGKTIVVLMAFRATLPGSNVMKWFGLLQQRLSVITFTVLQVLICVLWLTLSPPSPYMNMDYYQERIILECKLGSEFGFWAVLGYIGLLAVLCFILAFLARKLPDNFNEAKFITFSMLIFCAVWITFIPAYVSSPGKFTVAVEIFAILASSFGLLFCIFAPKCYIILLRPEQNTKKHMMGK</sequence>
<dbReference type="Gene3D" id="3.40.50.2300">
    <property type="match status" value="2"/>
</dbReference>
<accession>A0A8C1K8G8</accession>
<evidence type="ECO:0000256" key="7">
    <source>
        <dbReference type="ARBA" id="ARBA00023136"/>
    </source>
</evidence>
<keyword evidence="14" id="KW-1185">Reference proteome</keyword>
<dbReference type="InterPro" id="IPR000068">
    <property type="entry name" value="GPCR_3_Ca_sens_rcpt-rel"/>
</dbReference>
<keyword evidence="9" id="KW-0325">Glycoprotein</keyword>
<dbReference type="InterPro" id="IPR028082">
    <property type="entry name" value="Peripla_BP_I"/>
</dbReference>
<feature type="transmembrane region" description="Helical" evidence="11">
    <location>
        <begin position="453"/>
        <end position="478"/>
    </location>
</feature>
<feature type="transmembrane region" description="Helical" evidence="11">
    <location>
        <begin position="613"/>
        <end position="636"/>
    </location>
</feature>
<dbReference type="Pfam" id="PF01094">
    <property type="entry name" value="ANF_receptor"/>
    <property type="match status" value="1"/>
</dbReference>
<keyword evidence="3 11" id="KW-0812">Transmembrane</keyword>
<evidence type="ECO:0000313" key="13">
    <source>
        <dbReference type="Ensembl" id="ENSCCRP00010041900.1"/>
    </source>
</evidence>
<name>A0A8C1K8G8_CYPCA</name>
<reference evidence="13" key="1">
    <citation type="submission" date="2025-08" db="UniProtKB">
        <authorList>
            <consortium name="Ensembl"/>
        </authorList>
    </citation>
    <scope>IDENTIFICATION</scope>
</reference>
<dbReference type="CDD" id="cd15283">
    <property type="entry name" value="7tmC_V2R_pheromone"/>
    <property type="match status" value="1"/>
</dbReference>
<keyword evidence="4" id="KW-0732">Signal</keyword>
<dbReference type="AlphaFoldDB" id="A0A8C1K8G8"/>
<feature type="transmembrane region" description="Helical" evidence="11">
    <location>
        <begin position="524"/>
        <end position="548"/>
    </location>
</feature>
<evidence type="ECO:0000256" key="4">
    <source>
        <dbReference type="ARBA" id="ARBA00022729"/>
    </source>
</evidence>
<dbReference type="SUPFAM" id="SSF53822">
    <property type="entry name" value="Periplasmic binding protein-like I"/>
    <property type="match status" value="1"/>
</dbReference>
<dbReference type="InterPro" id="IPR017978">
    <property type="entry name" value="GPCR_3_C"/>
</dbReference>
<evidence type="ECO:0000256" key="6">
    <source>
        <dbReference type="ARBA" id="ARBA00023040"/>
    </source>
</evidence>
<feature type="transmembrane region" description="Helical" evidence="11">
    <location>
        <begin position="648"/>
        <end position="668"/>
    </location>
</feature>
<evidence type="ECO:0000256" key="8">
    <source>
        <dbReference type="ARBA" id="ARBA00023170"/>
    </source>
</evidence>
<dbReference type="PRINTS" id="PR00592">
    <property type="entry name" value="CASENSINGR"/>
</dbReference>
<keyword evidence="5 11" id="KW-1133">Transmembrane helix</keyword>
<dbReference type="Proteomes" id="UP000694427">
    <property type="component" value="Unplaced"/>
</dbReference>
<dbReference type="PANTHER" id="PTHR24061">
    <property type="entry name" value="CALCIUM-SENSING RECEPTOR-RELATED"/>
    <property type="match status" value="1"/>
</dbReference>
<dbReference type="InterPro" id="IPR017979">
    <property type="entry name" value="GPCR_3_CS"/>
</dbReference>
<evidence type="ECO:0000256" key="11">
    <source>
        <dbReference type="SAM" id="Phobius"/>
    </source>
</evidence>
<dbReference type="PROSITE" id="PS00981">
    <property type="entry name" value="G_PROTEIN_RECEP_F3_3"/>
    <property type="match status" value="1"/>
</dbReference>
<dbReference type="InterPro" id="IPR001828">
    <property type="entry name" value="ANF_lig-bd_rcpt"/>
</dbReference>
<keyword evidence="8" id="KW-0675">Receptor</keyword>
<dbReference type="Pfam" id="PF00003">
    <property type="entry name" value="7tm_3"/>
    <property type="match status" value="1"/>
</dbReference>
<proteinExistence type="predicted"/>
<reference evidence="13" key="2">
    <citation type="submission" date="2025-09" db="UniProtKB">
        <authorList>
            <consortium name="Ensembl"/>
        </authorList>
    </citation>
    <scope>IDENTIFICATION</scope>
</reference>
<dbReference type="FunFam" id="3.40.50.2300:FF:000016">
    <property type="entry name" value="Taste 1 receptor member 2"/>
    <property type="match status" value="1"/>
</dbReference>
<dbReference type="InterPro" id="IPR000337">
    <property type="entry name" value="GPCR_3"/>
</dbReference>
<keyword evidence="10" id="KW-0807">Transducer</keyword>
<evidence type="ECO:0000313" key="14">
    <source>
        <dbReference type="Proteomes" id="UP000694427"/>
    </source>
</evidence>
<keyword evidence="7 11" id="KW-0472">Membrane</keyword>
<dbReference type="PANTHER" id="PTHR24061:SF528">
    <property type="entry name" value="C-FAMILY ODORANT RECEPTOR OLFCD2-RELATED"/>
    <property type="match status" value="1"/>
</dbReference>